<evidence type="ECO:0000313" key="2">
    <source>
        <dbReference type="EMBL" id="PWA69830.1"/>
    </source>
</evidence>
<dbReference type="AlphaFoldDB" id="A0A2U1N8J5"/>
<proteinExistence type="predicted"/>
<protein>
    <submittedName>
        <fullName evidence="2">F-box associated interaction domain-containing protein</fullName>
    </submittedName>
</protein>
<dbReference type="InterPro" id="IPR036047">
    <property type="entry name" value="F-box-like_dom_sf"/>
</dbReference>
<comment type="caution">
    <text evidence="2">The sequence shown here is derived from an EMBL/GenBank/DDBJ whole genome shotgun (WGS) entry which is preliminary data.</text>
</comment>
<keyword evidence="3" id="KW-1185">Reference proteome</keyword>
<feature type="domain" description="F-box" evidence="1">
    <location>
        <begin position="4"/>
        <end position="50"/>
    </location>
</feature>
<dbReference type="InterPro" id="IPR001810">
    <property type="entry name" value="F-box_dom"/>
</dbReference>
<accession>A0A2U1N8J5</accession>
<dbReference type="SUPFAM" id="SSF81383">
    <property type="entry name" value="F-box domain"/>
    <property type="match status" value="1"/>
</dbReference>
<name>A0A2U1N8J5_ARTAN</name>
<organism evidence="2 3">
    <name type="scientific">Artemisia annua</name>
    <name type="common">Sweet wormwood</name>
    <dbReference type="NCBI Taxonomy" id="35608"/>
    <lineage>
        <taxon>Eukaryota</taxon>
        <taxon>Viridiplantae</taxon>
        <taxon>Streptophyta</taxon>
        <taxon>Embryophyta</taxon>
        <taxon>Tracheophyta</taxon>
        <taxon>Spermatophyta</taxon>
        <taxon>Magnoliopsida</taxon>
        <taxon>eudicotyledons</taxon>
        <taxon>Gunneridae</taxon>
        <taxon>Pentapetalae</taxon>
        <taxon>asterids</taxon>
        <taxon>campanulids</taxon>
        <taxon>Asterales</taxon>
        <taxon>Asteraceae</taxon>
        <taxon>Asteroideae</taxon>
        <taxon>Anthemideae</taxon>
        <taxon>Artemisiinae</taxon>
        <taxon>Artemisia</taxon>
    </lineage>
</organism>
<dbReference type="InterPro" id="IPR013187">
    <property type="entry name" value="F-box-assoc_dom_typ3"/>
</dbReference>
<dbReference type="CDD" id="cd22157">
    <property type="entry name" value="F-box_AtFBW1-like"/>
    <property type="match status" value="1"/>
</dbReference>
<dbReference type="STRING" id="35608.A0A2U1N8J5"/>
<dbReference type="Pfam" id="PF08268">
    <property type="entry name" value="FBA_3"/>
    <property type="match status" value="1"/>
</dbReference>
<dbReference type="PANTHER" id="PTHR31672">
    <property type="entry name" value="BNACNNG10540D PROTEIN"/>
    <property type="match status" value="1"/>
</dbReference>
<gene>
    <name evidence="2" type="ORF">CTI12_AA241040</name>
</gene>
<dbReference type="EMBL" id="PKPP01003354">
    <property type="protein sequence ID" value="PWA69830.1"/>
    <property type="molecule type" value="Genomic_DNA"/>
</dbReference>
<evidence type="ECO:0000313" key="3">
    <source>
        <dbReference type="Proteomes" id="UP000245207"/>
    </source>
</evidence>
<dbReference type="NCBIfam" id="TIGR01640">
    <property type="entry name" value="F_box_assoc_1"/>
    <property type="match status" value="1"/>
</dbReference>
<dbReference type="Pfam" id="PF00646">
    <property type="entry name" value="F-box"/>
    <property type="match status" value="1"/>
</dbReference>
<dbReference type="Gene3D" id="1.20.1280.50">
    <property type="match status" value="1"/>
</dbReference>
<dbReference type="PROSITE" id="PS50181">
    <property type="entry name" value="FBOX"/>
    <property type="match status" value="1"/>
</dbReference>
<dbReference type="InterPro" id="IPR017451">
    <property type="entry name" value="F-box-assoc_interact_dom"/>
</dbReference>
<evidence type="ECO:0000259" key="1">
    <source>
        <dbReference type="PROSITE" id="PS50181"/>
    </source>
</evidence>
<sequence>MACEEGSIAIPQDIITSILYRLPVKSLCRFRCVSKEWQSLFSEPHFIKTHTKTLNRTHLIFGLRTCTWRQLSDSPYDYSQRWCHRGVFVNGFIHWIARKGSDHIPVIVAFSLADETFSEVPSPDLYNNGHKVSLDTCNLVALDGKLAIFCDVGLVWLMNEYGVEKSWTKIVVQGYNEITMIKPENLFATHDLTRIYYLEEGSLPKSADICNMNLHRIMSTYVESLVSPKLDRVN</sequence>
<reference evidence="2 3" key="1">
    <citation type="journal article" date="2018" name="Mol. Plant">
        <title>The genome of Artemisia annua provides insight into the evolution of Asteraceae family and artemisinin biosynthesis.</title>
        <authorList>
            <person name="Shen Q."/>
            <person name="Zhang L."/>
            <person name="Liao Z."/>
            <person name="Wang S."/>
            <person name="Yan T."/>
            <person name="Shi P."/>
            <person name="Liu M."/>
            <person name="Fu X."/>
            <person name="Pan Q."/>
            <person name="Wang Y."/>
            <person name="Lv Z."/>
            <person name="Lu X."/>
            <person name="Zhang F."/>
            <person name="Jiang W."/>
            <person name="Ma Y."/>
            <person name="Chen M."/>
            <person name="Hao X."/>
            <person name="Li L."/>
            <person name="Tang Y."/>
            <person name="Lv G."/>
            <person name="Zhou Y."/>
            <person name="Sun X."/>
            <person name="Brodelius P.E."/>
            <person name="Rose J.K.C."/>
            <person name="Tang K."/>
        </authorList>
    </citation>
    <scope>NUCLEOTIDE SEQUENCE [LARGE SCALE GENOMIC DNA]</scope>
    <source>
        <strain evidence="3">cv. Huhao1</strain>
        <tissue evidence="2">Leaf</tissue>
    </source>
</reference>
<dbReference type="InterPro" id="IPR050796">
    <property type="entry name" value="SCF_F-box_component"/>
</dbReference>
<dbReference type="SMART" id="SM00256">
    <property type="entry name" value="FBOX"/>
    <property type="match status" value="1"/>
</dbReference>
<dbReference type="PANTHER" id="PTHR31672:SF13">
    <property type="entry name" value="F-BOX PROTEIN CPR30-LIKE"/>
    <property type="match status" value="1"/>
</dbReference>
<dbReference type="Proteomes" id="UP000245207">
    <property type="component" value="Unassembled WGS sequence"/>
</dbReference>
<dbReference type="OrthoDB" id="591557at2759"/>